<feature type="region of interest" description="Disordered" evidence="1">
    <location>
        <begin position="1"/>
        <end position="25"/>
    </location>
</feature>
<comment type="caution">
    <text evidence="3">The sequence shown here is derived from an EMBL/GenBank/DDBJ whole genome shotgun (WGS) entry which is preliminary data.</text>
</comment>
<dbReference type="Pfam" id="PF18717">
    <property type="entry name" value="CxC4"/>
    <property type="match status" value="1"/>
</dbReference>
<dbReference type="PANTHER" id="PTHR34305:SF1">
    <property type="entry name" value="SWIM-TYPE DOMAIN-CONTAINING PROTEIN"/>
    <property type="match status" value="1"/>
</dbReference>
<feature type="compositionally biased region" description="Polar residues" evidence="1">
    <location>
        <begin position="57"/>
        <end position="78"/>
    </location>
</feature>
<evidence type="ECO:0000313" key="3">
    <source>
        <dbReference type="EMBL" id="KAF7761306.1"/>
    </source>
</evidence>
<evidence type="ECO:0000259" key="2">
    <source>
        <dbReference type="Pfam" id="PF18717"/>
    </source>
</evidence>
<organism evidence="3 4">
    <name type="scientific">Agaricus bisporus var. burnettii</name>
    <dbReference type="NCBI Taxonomy" id="192524"/>
    <lineage>
        <taxon>Eukaryota</taxon>
        <taxon>Fungi</taxon>
        <taxon>Dikarya</taxon>
        <taxon>Basidiomycota</taxon>
        <taxon>Agaricomycotina</taxon>
        <taxon>Agaricomycetes</taxon>
        <taxon>Agaricomycetidae</taxon>
        <taxon>Agaricales</taxon>
        <taxon>Agaricineae</taxon>
        <taxon>Agaricaceae</taxon>
        <taxon>Agaricus</taxon>
    </lineage>
</organism>
<dbReference type="EMBL" id="JABXXO010000014">
    <property type="protein sequence ID" value="KAF7761306.1"/>
    <property type="molecule type" value="Genomic_DNA"/>
</dbReference>
<dbReference type="Proteomes" id="UP000629468">
    <property type="component" value="Unassembled WGS sequence"/>
</dbReference>
<gene>
    <name evidence="3" type="ORF">Agabi119p4_10715</name>
</gene>
<feature type="region of interest" description="Disordered" evidence="1">
    <location>
        <begin position="57"/>
        <end position="79"/>
    </location>
</feature>
<name>A0A8H7EWP7_AGABI</name>
<protein>
    <recommendedName>
        <fullName evidence="2">HMG domain-containing protein</fullName>
    </recommendedName>
</protein>
<evidence type="ECO:0000313" key="4">
    <source>
        <dbReference type="Proteomes" id="UP000629468"/>
    </source>
</evidence>
<dbReference type="PANTHER" id="PTHR34305">
    <property type="entry name" value="EXPRESSED PROTEIN"/>
    <property type="match status" value="1"/>
</dbReference>
<dbReference type="InterPro" id="IPR040648">
    <property type="entry name" value="HMGXB3_CxC4"/>
</dbReference>
<sequence length="962" mass="108511">MRDPIPRRLLTPPPGSQITLQRPPEIQRSTAVLAAQSETVPKPSPQKKRRFLVSIRSTSSFKPGDPSNQAKPSENAQGNAGVFTELQRDFIDDDVGNKGWDLDVMEREPFSVDSSQPLPQQMNSLDTYNIFSEAVMTEAIPFFQLAPELYVVTGWDSKQGKRTHYWYHVQMGPSETGDLTAVCYCPSAKEKETCVHQRYLTEEGPLNASLPQGLHIFRLSYISSSESKGPFEQVILFWRDVVEDGWMNHFSVGIEGPTSSAKNRVVVTYVGADTGFGNWRCSKDGTNGCVHVTKCQVYLGQLLTASHGVNDYSMVITGDVPRPSQRLSLISETLFLEQVRNHSLVKGSQVCISYLPIMVSDWARIPTDRILYDEPPPVEKVPNPIILIEHSRCSCGHLFHPESGVFEKECTVYTLIRPLITRIQLQKCPACNTIRYSSKAIGPDCRELGIFNYNNTLLFSHDLLDEYTSAFTSSETPFSAWIKVVVRRYQKWSTPAGALPFFVDESVFRRVWFGYVGLLELSNDMVCPRCGPAPETVIWDGVTLGYGKKRVLNTIYPPTSKHQDAISRDQRYPKNQCLIQDLRLRKLLSSIMSAPISLHDILSKSRNASIDSQIDVNVIDATIEKLREVEEAIELTGEKCGGLQHLLISYYGVSQLQAKGEPAVEARKFFSQISTNELCMQVINRPALKALEFFLERPSYETLPRLSPIPCLYHLAAHQWTHNKKFSLDLLAAFNWIRERVNNVLLSTSPQNSPPLIDPSATVDGGWKTSGCKYSLPQIRHRPQYPNMPSDISKEPKERGGICNKFYSEYGENKLTGGIMAAWCTHSICYGFHFILESEGRNDVFSALITRWPKAPKYVIYDFACQLAPYCRVREPEFFADTTFLIDDFHALGHTRCSTAFFLKTYAQTQPVLGRINSSAAECGNGGLAKIRKSLRYMGQDRAILYASVFISIWNRLKILRM</sequence>
<reference evidence="3 4" key="1">
    <citation type="journal article" name="Sci. Rep.">
        <title>Telomere-to-telomere assembled and centromere annotated genomes of the two main subspecies of the button mushroom Agaricus bisporus reveal especially polymorphic chromosome ends.</title>
        <authorList>
            <person name="Sonnenberg A.S.M."/>
            <person name="Sedaghat-Telgerd N."/>
            <person name="Lavrijssen B."/>
            <person name="Ohm R.A."/>
            <person name="Hendrickx P.M."/>
            <person name="Scholtmeijer K."/>
            <person name="Baars J.J.P."/>
            <person name="van Peer A."/>
        </authorList>
    </citation>
    <scope>NUCLEOTIDE SEQUENCE [LARGE SCALE GENOMIC DNA]</scope>
    <source>
        <strain evidence="3 4">H119_p4</strain>
    </source>
</reference>
<evidence type="ECO:0000256" key="1">
    <source>
        <dbReference type="SAM" id="MobiDB-lite"/>
    </source>
</evidence>
<proteinExistence type="predicted"/>
<dbReference type="AlphaFoldDB" id="A0A8H7EWP7"/>
<feature type="domain" description="HMG" evidence="2">
    <location>
        <begin position="380"/>
        <end position="515"/>
    </location>
</feature>
<accession>A0A8H7EWP7</accession>